<accession>A0A8S2VTJ1</accession>
<dbReference type="Proteomes" id="UP000681720">
    <property type="component" value="Unassembled WGS sequence"/>
</dbReference>
<feature type="non-terminal residue" evidence="2">
    <location>
        <position position="30"/>
    </location>
</feature>
<evidence type="ECO:0000313" key="4">
    <source>
        <dbReference type="Proteomes" id="UP000681720"/>
    </source>
</evidence>
<reference evidence="2" key="1">
    <citation type="submission" date="2021-02" db="EMBL/GenBank/DDBJ databases">
        <authorList>
            <person name="Nowell W R."/>
        </authorList>
    </citation>
    <scope>NUCLEOTIDE SEQUENCE</scope>
</reference>
<gene>
    <name evidence="3" type="ORF">BYL167_LOCUS74294</name>
    <name evidence="2" type="ORF">GIL414_LOCUS30872</name>
    <name evidence="1" type="ORF">SMN809_LOCUS30368</name>
</gene>
<proteinExistence type="predicted"/>
<dbReference type="EMBL" id="CAJOBH010264917">
    <property type="protein sequence ID" value="CAF5160027.1"/>
    <property type="molecule type" value="Genomic_DNA"/>
</dbReference>
<comment type="caution">
    <text evidence="2">The sequence shown here is derived from an EMBL/GenBank/DDBJ whole genome shotgun (WGS) entry which is preliminary data.</text>
</comment>
<name>A0A8S2VTJ1_9BILA</name>
<protein>
    <submittedName>
        <fullName evidence="2">Uncharacterized protein</fullName>
    </submittedName>
</protein>
<dbReference type="AlphaFoldDB" id="A0A8S2VTJ1"/>
<organism evidence="2 4">
    <name type="scientific">Rotaria magnacalcarata</name>
    <dbReference type="NCBI Taxonomy" id="392030"/>
    <lineage>
        <taxon>Eukaryota</taxon>
        <taxon>Metazoa</taxon>
        <taxon>Spiralia</taxon>
        <taxon>Gnathifera</taxon>
        <taxon>Rotifera</taxon>
        <taxon>Eurotatoria</taxon>
        <taxon>Bdelloidea</taxon>
        <taxon>Philodinida</taxon>
        <taxon>Philodinidae</taxon>
        <taxon>Rotaria</taxon>
    </lineage>
</organism>
<evidence type="ECO:0000313" key="3">
    <source>
        <dbReference type="EMBL" id="CAF5160027.1"/>
    </source>
</evidence>
<dbReference type="Proteomes" id="UP000676336">
    <property type="component" value="Unassembled WGS sequence"/>
</dbReference>
<evidence type="ECO:0000313" key="2">
    <source>
        <dbReference type="EMBL" id="CAF4416463.1"/>
    </source>
</evidence>
<evidence type="ECO:0000313" key="1">
    <source>
        <dbReference type="EMBL" id="CAF4399214.1"/>
    </source>
</evidence>
<dbReference type="EMBL" id="CAJOBI010057150">
    <property type="protein sequence ID" value="CAF4399214.1"/>
    <property type="molecule type" value="Genomic_DNA"/>
</dbReference>
<sequence>MRVRQHAFSLPLHCRQENWSSLFRRPLLAE</sequence>
<dbReference type="Proteomes" id="UP000681967">
    <property type="component" value="Unassembled WGS sequence"/>
</dbReference>
<dbReference type="EMBL" id="CAJOBJ010060705">
    <property type="protein sequence ID" value="CAF4416463.1"/>
    <property type="molecule type" value="Genomic_DNA"/>
</dbReference>